<evidence type="ECO:0000313" key="4">
    <source>
        <dbReference type="Proteomes" id="UP000626092"/>
    </source>
</evidence>
<feature type="region of interest" description="Disordered" evidence="1">
    <location>
        <begin position="126"/>
        <end position="146"/>
    </location>
</feature>
<dbReference type="OrthoDB" id="429143at2759"/>
<sequence length="614" mass="66400">MIVIIRIHGTQLAEMPFIGTRHMYRRQGMCRRLLSVIELALCSLKVEKLFIPAIAEHMNTWTMVFGFNLLGESLKKELRSMNMLVFPGTDMLQKPLVEQKTTGENTTANSDTKSILIKEDLRLEPDLTKKSDADSSGGHDLNIRDDDVIMQNGDEIDDKAAAEDSGLEGPAVLQTEKATLQSQSVEMSTESSADFVNGPPSSDLHHDLPKMENPVLDPSVKSISSLSLGEVLESNVKAAVVEPVLDPLEETSAMDTAEEFKGDKKLLSVSTVDETDETTKESNSDLSPCISDRMEYKLHVASESEVKVDEPVEEEEKNNGILDLVSVSSSNGNDECSVQLASDMNQPDALHLPSKLIVASLVSNAEVAIVEGNGQSSAASGIVDTLVLDYLDDSSTHNTTEEVNNKPHHVPLSNLCEKEESSNSGSKHQSKCEVESEIPVASEVCYEADTAPVRNDIRSSEVGDIVDKVNDGKVACVEPDLDSCGEISAQENDITKDQEPASVSSLDVSAECTVHLNSASNKQNALDMESNLHATSEVALGGCNILSSAEDDMGKEAEEVNVINAPVEISVEHLTEEIKANVTVSTIHESDDSSVQFESDQNNQIANAMETDLS</sequence>
<dbReference type="Pfam" id="PF23209">
    <property type="entry name" value="IDM1_C"/>
    <property type="match status" value="1"/>
</dbReference>
<feature type="region of interest" description="Disordered" evidence="1">
    <location>
        <begin position="179"/>
        <end position="212"/>
    </location>
</feature>
<evidence type="ECO:0000313" key="3">
    <source>
        <dbReference type="EMBL" id="KAF7151428.1"/>
    </source>
</evidence>
<reference evidence="3" key="1">
    <citation type="submission" date="2019-11" db="EMBL/GenBank/DDBJ databases">
        <authorList>
            <person name="Liu Y."/>
            <person name="Hou J."/>
            <person name="Li T.-Q."/>
            <person name="Guan C.-H."/>
            <person name="Wu X."/>
            <person name="Wu H.-Z."/>
            <person name="Ling F."/>
            <person name="Zhang R."/>
            <person name="Shi X.-G."/>
            <person name="Ren J.-P."/>
            <person name="Chen E.-F."/>
            <person name="Sun J.-M."/>
        </authorList>
    </citation>
    <scope>NUCLEOTIDE SEQUENCE</scope>
    <source>
        <strain evidence="3">Adult_tree_wgs_1</strain>
        <tissue evidence="3">Leaves</tissue>
    </source>
</reference>
<feature type="domain" description="Increased DNA methylation 1 C-terminal" evidence="2">
    <location>
        <begin position="4"/>
        <end position="95"/>
    </location>
</feature>
<gene>
    <name evidence="3" type="ORF">RHSIM_Rhsim02G0024900</name>
</gene>
<dbReference type="GO" id="GO:0005634">
    <property type="term" value="C:nucleus"/>
    <property type="evidence" value="ECO:0007669"/>
    <property type="project" value="TreeGrafter"/>
</dbReference>
<dbReference type="EMBL" id="WJXA01000002">
    <property type="protein sequence ID" value="KAF7151428.1"/>
    <property type="molecule type" value="Genomic_DNA"/>
</dbReference>
<proteinExistence type="predicted"/>
<feature type="region of interest" description="Disordered" evidence="1">
    <location>
        <begin position="591"/>
        <end position="614"/>
    </location>
</feature>
<keyword evidence="4" id="KW-1185">Reference proteome</keyword>
<accession>A0A834HE39</accession>
<organism evidence="3 4">
    <name type="scientific">Rhododendron simsii</name>
    <name type="common">Sims's rhododendron</name>
    <dbReference type="NCBI Taxonomy" id="118357"/>
    <lineage>
        <taxon>Eukaryota</taxon>
        <taxon>Viridiplantae</taxon>
        <taxon>Streptophyta</taxon>
        <taxon>Embryophyta</taxon>
        <taxon>Tracheophyta</taxon>
        <taxon>Spermatophyta</taxon>
        <taxon>Magnoliopsida</taxon>
        <taxon>eudicotyledons</taxon>
        <taxon>Gunneridae</taxon>
        <taxon>Pentapetalae</taxon>
        <taxon>asterids</taxon>
        <taxon>Ericales</taxon>
        <taxon>Ericaceae</taxon>
        <taxon>Ericoideae</taxon>
        <taxon>Rhodoreae</taxon>
        <taxon>Rhododendron</taxon>
    </lineage>
</organism>
<dbReference type="InterPro" id="IPR042163">
    <property type="entry name" value="PHF12"/>
</dbReference>
<feature type="compositionally biased region" description="Polar residues" evidence="1">
    <location>
        <begin position="179"/>
        <end position="194"/>
    </location>
</feature>
<evidence type="ECO:0000256" key="1">
    <source>
        <dbReference type="SAM" id="MobiDB-lite"/>
    </source>
</evidence>
<dbReference type="Proteomes" id="UP000626092">
    <property type="component" value="Unassembled WGS sequence"/>
</dbReference>
<feature type="compositionally biased region" description="Polar residues" evidence="1">
    <location>
        <begin position="591"/>
        <end position="606"/>
    </location>
</feature>
<dbReference type="GO" id="GO:0006357">
    <property type="term" value="P:regulation of transcription by RNA polymerase II"/>
    <property type="evidence" value="ECO:0007669"/>
    <property type="project" value="TreeGrafter"/>
</dbReference>
<dbReference type="PANTHER" id="PTHR46309:SF1">
    <property type="entry name" value="PHD FINGER PROTEIN 12"/>
    <property type="match status" value="1"/>
</dbReference>
<name>A0A834HE39_RHOSS</name>
<dbReference type="InterPro" id="IPR056511">
    <property type="entry name" value="IDM1_C"/>
</dbReference>
<evidence type="ECO:0000259" key="2">
    <source>
        <dbReference type="Pfam" id="PF23209"/>
    </source>
</evidence>
<dbReference type="GO" id="GO:0003714">
    <property type="term" value="F:transcription corepressor activity"/>
    <property type="evidence" value="ECO:0007669"/>
    <property type="project" value="InterPro"/>
</dbReference>
<dbReference type="PANTHER" id="PTHR46309">
    <property type="entry name" value="PHD FINGER PROTEIN 12"/>
    <property type="match status" value="1"/>
</dbReference>
<comment type="caution">
    <text evidence="3">The sequence shown here is derived from an EMBL/GenBank/DDBJ whole genome shotgun (WGS) entry which is preliminary data.</text>
</comment>
<protein>
    <recommendedName>
        <fullName evidence="2">Increased DNA methylation 1 C-terminal domain-containing protein</fullName>
    </recommendedName>
</protein>
<dbReference type="AlphaFoldDB" id="A0A834HE39"/>